<accession>A0A974WGC8</accession>
<evidence type="ECO:0000313" key="2">
    <source>
        <dbReference type="EMBL" id="QSE97133.1"/>
    </source>
</evidence>
<organism evidence="2 3">
    <name type="scientific">Fulvivirga lutea</name>
    <dbReference type="NCBI Taxonomy" id="2810512"/>
    <lineage>
        <taxon>Bacteria</taxon>
        <taxon>Pseudomonadati</taxon>
        <taxon>Bacteroidota</taxon>
        <taxon>Cytophagia</taxon>
        <taxon>Cytophagales</taxon>
        <taxon>Fulvivirgaceae</taxon>
        <taxon>Fulvivirga</taxon>
    </lineage>
</organism>
<dbReference type="RefSeq" id="WP_205721646.1">
    <property type="nucleotide sequence ID" value="NZ_CP070608.1"/>
</dbReference>
<dbReference type="Proteomes" id="UP000662783">
    <property type="component" value="Chromosome"/>
</dbReference>
<dbReference type="EMBL" id="CP070608">
    <property type="protein sequence ID" value="QSE97133.1"/>
    <property type="molecule type" value="Genomic_DNA"/>
</dbReference>
<feature type="signal peptide" evidence="1">
    <location>
        <begin position="1"/>
        <end position="25"/>
    </location>
</feature>
<keyword evidence="1" id="KW-0732">Signal</keyword>
<feature type="chain" id="PRO_5038030307" description="DUF4369 domain-containing protein" evidence="1">
    <location>
        <begin position="26"/>
        <end position="153"/>
    </location>
</feature>
<proteinExistence type="predicted"/>
<gene>
    <name evidence="2" type="ORF">JR347_16300</name>
</gene>
<name>A0A974WGC8_9BACT</name>
<evidence type="ECO:0000313" key="3">
    <source>
        <dbReference type="Proteomes" id="UP000662783"/>
    </source>
</evidence>
<evidence type="ECO:0008006" key="4">
    <source>
        <dbReference type="Google" id="ProtNLM"/>
    </source>
</evidence>
<keyword evidence="3" id="KW-1185">Reference proteome</keyword>
<sequence>MISTKSILNTFFLVVGLLLTTSVFAQVDDPAASNTRFYYSGSLGSNEKIELNIQLTGYLISGSYMVINSGDIFLIRGRLSADKAGLGVIVYDSENNYVAAVEARVVSEELDFAREIRGVWKSPDGNLIKNLRLNKVAEFARNNAEESTTSYFE</sequence>
<protein>
    <recommendedName>
        <fullName evidence="4">DUF4369 domain-containing protein</fullName>
    </recommendedName>
</protein>
<evidence type="ECO:0000256" key="1">
    <source>
        <dbReference type="SAM" id="SignalP"/>
    </source>
</evidence>
<dbReference type="AlphaFoldDB" id="A0A974WGC8"/>
<dbReference type="KEGG" id="fuv:JR347_16300"/>
<reference evidence="2" key="1">
    <citation type="submission" date="2021-02" db="EMBL/GenBank/DDBJ databases">
        <title>Fulvivirga sp. S481 isolated from sea water.</title>
        <authorList>
            <person name="Bae S.S."/>
            <person name="Baek K."/>
        </authorList>
    </citation>
    <scope>NUCLEOTIDE SEQUENCE</scope>
    <source>
        <strain evidence="2">S481</strain>
    </source>
</reference>